<protein>
    <recommendedName>
        <fullName evidence="1">GGDEF domain-containing protein</fullName>
    </recommendedName>
</protein>
<dbReference type="PROSITE" id="PS50887">
    <property type="entry name" value="GGDEF"/>
    <property type="match status" value="1"/>
</dbReference>
<dbReference type="InterPro" id="IPR000160">
    <property type="entry name" value="GGDEF_dom"/>
</dbReference>
<reference evidence="2 3" key="1">
    <citation type="journal article" date="2016" name="Nat. Commun.">
        <title>Thousands of microbial genomes shed light on interconnected biogeochemical processes in an aquifer system.</title>
        <authorList>
            <person name="Anantharaman K."/>
            <person name="Brown C.T."/>
            <person name="Hug L.A."/>
            <person name="Sharon I."/>
            <person name="Castelle C.J."/>
            <person name="Probst A.J."/>
            <person name="Thomas B.C."/>
            <person name="Singh A."/>
            <person name="Wilkins M.J."/>
            <person name="Karaoz U."/>
            <person name="Brodie E.L."/>
            <person name="Williams K.H."/>
            <person name="Hubbard S.S."/>
            <person name="Banfield J.F."/>
        </authorList>
    </citation>
    <scope>NUCLEOTIDE SEQUENCE [LARGE SCALE GENOMIC DNA]</scope>
</reference>
<dbReference type="GO" id="GO:0052621">
    <property type="term" value="F:diguanylate cyclase activity"/>
    <property type="evidence" value="ECO:0007669"/>
    <property type="project" value="TreeGrafter"/>
</dbReference>
<dbReference type="AlphaFoldDB" id="A0A1F7YJL8"/>
<organism evidence="2 3">
    <name type="scientific">Candidatus Woesebacteria bacterium RIFCSPHIGHO2_01_FULL_40_22</name>
    <dbReference type="NCBI Taxonomy" id="1802499"/>
    <lineage>
        <taxon>Bacteria</taxon>
        <taxon>Candidatus Woeseibacteriota</taxon>
    </lineage>
</organism>
<proteinExistence type="predicted"/>
<dbReference type="InterPro" id="IPR043128">
    <property type="entry name" value="Rev_trsase/Diguanyl_cyclase"/>
</dbReference>
<dbReference type="Gene3D" id="3.30.70.270">
    <property type="match status" value="1"/>
</dbReference>
<dbReference type="CDD" id="cd01949">
    <property type="entry name" value="GGDEF"/>
    <property type="match status" value="1"/>
</dbReference>
<dbReference type="NCBIfam" id="TIGR00254">
    <property type="entry name" value="GGDEF"/>
    <property type="match status" value="1"/>
</dbReference>
<dbReference type="PANTHER" id="PTHR45138:SF9">
    <property type="entry name" value="DIGUANYLATE CYCLASE DGCM-RELATED"/>
    <property type="match status" value="1"/>
</dbReference>
<feature type="domain" description="GGDEF" evidence="1">
    <location>
        <begin position="62"/>
        <end position="205"/>
    </location>
</feature>
<dbReference type="PANTHER" id="PTHR45138">
    <property type="entry name" value="REGULATORY COMPONENTS OF SENSORY TRANSDUCTION SYSTEM"/>
    <property type="match status" value="1"/>
</dbReference>
<name>A0A1F7YJL8_9BACT</name>
<accession>A0A1F7YJL8</accession>
<evidence type="ECO:0000313" key="2">
    <source>
        <dbReference type="EMBL" id="OGM27467.1"/>
    </source>
</evidence>
<sequence>MEQNDFDGMLEWVKNDPEAATRTLIDQNKNLLVDTKTGLNSLYLFKELARQQQRILKRSGKGESVVSIADIDNFKEKINDPYGLPVGDVVIQFIAEAYKSSMRDSDIVGRYAGDEYIAYYPDTNINTIKVVEERIKSYIKDHAIEYLRKHLDSVIYKEVDVENLARKIDISTGYSQANPDDTIEKLITEADRNMHNVKKEKKVGR</sequence>
<dbReference type="SUPFAM" id="SSF55073">
    <property type="entry name" value="Nucleotide cyclase"/>
    <property type="match status" value="1"/>
</dbReference>
<dbReference type="Pfam" id="PF00990">
    <property type="entry name" value="GGDEF"/>
    <property type="match status" value="1"/>
</dbReference>
<dbReference type="EMBL" id="MGGL01000004">
    <property type="protein sequence ID" value="OGM27467.1"/>
    <property type="molecule type" value="Genomic_DNA"/>
</dbReference>
<comment type="caution">
    <text evidence="2">The sequence shown here is derived from an EMBL/GenBank/DDBJ whole genome shotgun (WGS) entry which is preliminary data.</text>
</comment>
<dbReference type="Proteomes" id="UP000179221">
    <property type="component" value="Unassembled WGS sequence"/>
</dbReference>
<dbReference type="InterPro" id="IPR050469">
    <property type="entry name" value="Diguanylate_Cyclase"/>
</dbReference>
<gene>
    <name evidence="2" type="ORF">A2628_01595</name>
</gene>
<evidence type="ECO:0000259" key="1">
    <source>
        <dbReference type="PROSITE" id="PS50887"/>
    </source>
</evidence>
<dbReference type="InterPro" id="IPR029787">
    <property type="entry name" value="Nucleotide_cyclase"/>
</dbReference>
<dbReference type="SMART" id="SM00267">
    <property type="entry name" value="GGDEF"/>
    <property type="match status" value="1"/>
</dbReference>
<evidence type="ECO:0000313" key="3">
    <source>
        <dbReference type="Proteomes" id="UP000179221"/>
    </source>
</evidence>